<reference evidence="1" key="1">
    <citation type="submission" date="2018-11" db="EMBL/GenBank/DDBJ databases">
        <title>Draft genome sequence of commensal E.coli strains.</title>
        <authorList>
            <person name="Arimizu Y."/>
            <person name="Hayashi T."/>
            <person name="Ogura Y."/>
        </authorList>
    </citation>
    <scope>NUCLEOTIDE SEQUENCE</scope>
    <source>
        <strain evidence="1">39-H19-A</strain>
    </source>
</reference>
<sequence>MLPSVYKKKNKKHFGSSPSRLTLLSTIIGALLSNAYASTSSEKIDLDGKEQIETSDIDIDTGVKIGKNGYAVSVQNSGKLTTEGNVKLSTAGKKCVCHLRFK</sequence>
<accession>A0A478KMR9</accession>
<protein>
    <submittedName>
        <fullName evidence="1">Uncharacterized protein</fullName>
    </submittedName>
</protein>
<name>A0A478KMR9_ECOLX</name>
<proteinExistence type="predicted"/>
<gene>
    <name evidence="1" type="ORF">BvCmsH19A_00322</name>
</gene>
<dbReference type="RefSeq" id="WP_143362699.1">
    <property type="nucleotide sequence ID" value="NZ_UDGF01000025.1"/>
</dbReference>
<organism evidence="1">
    <name type="scientific">Escherichia coli</name>
    <dbReference type="NCBI Taxonomy" id="562"/>
    <lineage>
        <taxon>Bacteria</taxon>
        <taxon>Pseudomonadati</taxon>
        <taxon>Pseudomonadota</taxon>
        <taxon>Gammaproteobacteria</taxon>
        <taxon>Enterobacterales</taxon>
        <taxon>Enterobacteriaceae</taxon>
        <taxon>Escherichia</taxon>
    </lineage>
</organism>
<comment type="caution">
    <text evidence="1">The sequence shown here is derived from an EMBL/GenBank/DDBJ whole genome shotgun (WGS) entry which is preliminary data.</text>
</comment>
<evidence type="ECO:0000313" key="1">
    <source>
        <dbReference type="EMBL" id="GCG54793.1"/>
    </source>
</evidence>
<dbReference type="EMBL" id="BICW01000003">
    <property type="protein sequence ID" value="GCG54793.1"/>
    <property type="molecule type" value="Genomic_DNA"/>
</dbReference>
<dbReference type="AlphaFoldDB" id="A0A478KMR9"/>